<keyword evidence="1" id="KW-1133">Transmembrane helix</keyword>
<proteinExistence type="predicted"/>
<evidence type="ECO:0000313" key="3">
    <source>
        <dbReference type="Proteomes" id="UP000093807"/>
    </source>
</evidence>
<comment type="caution">
    <text evidence="2">The sequence shown here is derived from an EMBL/GenBank/DDBJ whole genome shotgun (WGS) entry which is preliminary data.</text>
</comment>
<protein>
    <recommendedName>
        <fullName evidence="4">DUF456 domain-containing protein</fullName>
    </recommendedName>
</protein>
<dbReference type="InterPro" id="IPR007403">
    <property type="entry name" value="DUF456"/>
</dbReference>
<dbReference type="EMBL" id="JMTM01000046">
    <property type="protein sequence ID" value="OAZ04001.1"/>
    <property type="molecule type" value="Genomic_DNA"/>
</dbReference>
<accession>A0A199XRX0</accession>
<evidence type="ECO:0008006" key="4">
    <source>
        <dbReference type="Google" id="ProtNLM"/>
    </source>
</evidence>
<feature type="transmembrane region" description="Helical" evidence="1">
    <location>
        <begin position="6"/>
        <end position="39"/>
    </location>
</feature>
<gene>
    <name evidence="2" type="ORF">FLB_16910</name>
</gene>
<dbReference type="RefSeq" id="WP_064715492.1">
    <property type="nucleotide sequence ID" value="NZ_JMTM01000046.1"/>
</dbReference>
<feature type="transmembrane region" description="Helical" evidence="1">
    <location>
        <begin position="88"/>
        <end position="112"/>
    </location>
</feature>
<organism evidence="2 3">
    <name type="scientific">Flavobacterium succinicans</name>
    <dbReference type="NCBI Taxonomy" id="29536"/>
    <lineage>
        <taxon>Bacteria</taxon>
        <taxon>Pseudomonadati</taxon>
        <taxon>Bacteroidota</taxon>
        <taxon>Flavobacteriia</taxon>
        <taxon>Flavobacteriales</taxon>
        <taxon>Flavobacteriaceae</taxon>
        <taxon>Flavobacterium</taxon>
    </lineage>
</organism>
<feature type="transmembrane region" description="Helical" evidence="1">
    <location>
        <begin position="133"/>
        <end position="159"/>
    </location>
</feature>
<name>A0A199XRX0_9FLAO</name>
<evidence type="ECO:0000313" key="2">
    <source>
        <dbReference type="EMBL" id="OAZ04001.1"/>
    </source>
</evidence>
<keyword evidence="3" id="KW-1185">Reference proteome</keyword>
<dbReference type="OrthoDB" id="9808460at2"/>
<keyword evidence="1" id="KW-0812">Transmembrane</keyword>
<reference evidence="2 3" key="1">
    <citation type="submission" date="2016-06" db="EMBL/GenBank/DDBJ databases">
        <title>Draft genome sequence of Flavobacterium succinicans strain DD5b.</title>
        <authorList>
            <person name="Poehlein A."/>
            <person name="Daniel R."/>
            <person name="Simeonova D.D."/>
        </authorList>
    </citation>
    <scope>NUCLEOTIDE SEQUENCE [LARGE SCALE GENOMIC DNA]</scope>
    <source>
        <strain evidence="2 3">DD5b</strain>
    </source>
</reference>
<dbReference type="PATRIC" id="fig|29536.5.peg.1775"/>
<feature type="transmembrane region" description="Helical" evidence="1">
    <location>
        <begin position="46"/>
        <end position="68"/>
    </location>
</feature>
<dbReference type="AlphaFoldDB" id="A0A199XRX0"/>
<evidence type="ECO:0000256" key="1">
    <source>
        <dbReference type="SAM" id="Phobius"/>
    </source>
</evidence>
<dbReference type="Pfam" id="PF04306">
    <property type="entry name" value="DUF456"/>
    <property type="match status" value="1"/>
</dbReference>
<sequence length="166" mass="18075">MDILLLVVGFVFLIVGLFGSFLPVLPGPSLSFVGLFLLYCTDAIPVNYWVLGISLAITLLLTILDYVIPAKGTKKFGGSSYGIWGTNIGLVVGLLTPIPFGFIIGPFVGAFIGEMIYDNKDHNRALKAATGSFIGFLASSFLKFIVCVMHLGVFVWIVWQHKANLW</sequence>
<keyword evidence="1" id="KW-0472">Membrane</keyword>
<dbReference type="Proteomes" id="UP000093807">
    <property type="component" value="Unassembled WGS sequence"/>
</dbReference>
<dbReference type="PANTHER" id="PTHR39165:SF1">
    <property type="entry name" value="DUF456 DOMAIN-CONTAINING PROTEIN"/>
    <property type="match status" value="1"/>
</dbReference>
<dbReference type="PANTHER" id="PTHR39165">
    <property type="entry name" value="IG HYPOTHETICAL 17883"/>
    <property type="match status" value="1"/>
</dbReference>